<dbReference type="InterPro" id="IPR020861">
    <property type="entry name" value="Triosephosphate_isomerase_AS"/>
</dbReference>
<comment type="pathway">
    <text evidence="6 7">Carbohydrate biosynthesis; gluconeogenesis.</text>
</comment>
<organism evidence="8 9">
    <name type="scientific">Candidatus Jorgensenbacteria bacterium CG23_combo_of_CG06-09_8_20_14_all_54_14</name>
    <dbReference type="NCBI Taxonomy" id="1974595"/>
    <lineage>
        <taxon>Bacteria</taxon>
        <taxon>Candidatus Joergenseniibacteriota</taxon>
    </lineage>
</organism>
<keyword evidence="5 6" id="KW-0413">Isomerase</keyword>
<keyword evidence="3 6" id="KW-0963">Cytoplasm</keyword>
<evidence type="ECO:0000256" key="4">
    <source>
        <dbReference type="ARBA" id="ARBA00023152"/>
    </source>
</evidence>
<comment type="similarity">
    <text evidence="1 6 7">Belongs to the triosephosphate isomerase family.</text>
</comment>
<dbReference type="EMBL" id="PCRZ01000034">
    <property type="protein sequence ID" value="PIP29839.1"/>
    <property type="molecule type" value="Genomic_DNA"/>
</dbReference>
<evidence type="ECO:0000313" key="8">
    <source>
        <dbReference type="EMBL" id="PIP29839.1"/>
    </source>
</evidence>
<dbReference type="InterPro" id="IPR035990">
    <property type="entry name" value="TIM_sf"/>
</dbReference>
<evidence type="ECO:0000256" key="3">
    <source>
        <dbReference type="ARBA" id="ARBA00022490"/>
    </source>
</evidence>
<dbReference type="HAMAP" id="MF_00147_B">
    <property type="entry name" value="TIM_B"/>
    <property type="match status" value="1"/>
</dbReference>
<dbReference type="AlphaFoldDB" id="A0A2G9Z9I1"/>
<dbReference type="GO" id="GO:0004807">
    <property type="term" value="F:triose-phosphate isomerase activity"/>
    <property type="evidence" value="ECO:0007669"/>
    <property type="project" value="UniProtKB-UniRule"/>
</dbReference>
<sequence>MEEALTRATVPKLLVANWKLNPQIEAEAVRLARASDAKNIVIAPPFPFLVAVGKALKRATLGAQDVFWKLHGAYTGGVSPLMLRALGVRYVIVGHSERRALGETDTMVNKKARAALRAGLAPILCVGEPLAVRRKGLAAAKRFVAHQLRADLRGVSPSSVISHQSLVVAYEPLWAIGTGRAATPADAAEMAEFIKGLLVKSYKLKVSVLYGGSVNVRNAGAFLAEPAIDGALVGGASLQAAEFRKMISINQRS</sequence>
<keyword evidence="4 6" id="KW-0324">Glycolysis</keyword>
<dbReference type="PROSITE" id="PS51440">
    <property type="entry name" value="TIM_2"/>
    <property type="match status" value="1"/>
</dbReference>
<dbReference type="EC" id="5.3.1.1" evidence="6 7"/>
<comment type="catalytic activity">
    <reaction evidence="6 7">
        <text>D-glyceraldehyde 3-phosphate = dihydroxyacetone phosphate</text>
        <dbReference type="Rhea" id="RHEA:18585"/>
        <dbReference type="ChEBI" id="CHEBI:57642"/>
        <dbReference type="ChEBI" id="CHEBI:59776"/>
        <dbReference type="EC" id="5.3.1.1"/>
    </reaction>
</comment>
<comment type="subunit">
    <text evidence="6 7">Homodimer.</text>
</comment>
<dbReference type="GO" id="GO:0005829">
    <property type="term" value="C:cytosol"/>
    <property type="evidence" value="ECO:0007669"/>
    <property type="project" value="TreeGrafter"/>
</dbReference>
<protein>
    <recommendedName>
        <fullName evidence="6 7">Triosephosphate isomerase</fullName>
        <shortName evidence="6">TIM</shortName>
        <shortName evidence="6">TPI</shortName>
        <ecNumber evidence="6 7">5.3.1.1</ecNumber>
    </recommendedName>
    <alternativeName>
        <fullName evidence="6">Triose-phosphate isomerase</fullName>
    </alternativeName>
</protein>
<evidence type="ECO:0000256" key="7">
    <source>
        <dbReference type="RuleBase" id="RU363013"/>
    </source>
</evidence>
<dbReference type="UniPathway" id="UPA00109">
    <property type="reaction ID" value="UER00189"/>
</dbReference>
<dbReference type="GO" id="GO:0019563">
    <property type="term" value="P:glycerol catabolic process"/>
    <property type="evidence" value="ECO:0007669"/>
    <property type="project" value="TreeGrafter"/>
</dbReference>
<feature type="binding site" evidence="6">
    <location>
        <begin position="17"/>
        <end position="19"/>
    </location>
    <ligand>
        <name>substrate</name>
    </ligand>
</feature>
<dbReference type="GO" id="GO:0006096">
    <property type="term" value="P:glycolytic process"/>
    <property type="evidence" value="ECO:0007669"/>
    <property type="project" value="UniProtKB-UniRule"/>
</dbReference>
<reference evidence="8 9" key="1">
    <citation type="submission" date="2017-09" db="EMBL/GenBank/DDBJ databases">
        <title>Depth-based differentiation of microbial function through sediment-hosted aquifers and enrichment of novel symbionts in the deep terrestrial subsurface.</title>
        <authorList>
            <person name="Probst A.J."/>
            <person name="Ladd B."/>
            <person name="Jarett J.K."/>
            <person name="Geller-Mcgrath D.E."/>
            <person name="Sieber C.M."/>
            <person name="Emerson J.B."/>
            <person name="Anantharaman K."/>
            <person name="Thomas B.C."/>
            <person name="Malmstrom R."/>
            <person name="Stieglmeier M."/>
            <person name="Klingl A."/>
            <person name="Woyke T."/>
            <person name="Ryan C.M."/>
            <person name="Banfield J.F."/>
        </authorList>
    </citation>
    <scope>NUCLEOTIDE SEQUENCE [LARGE SCALE GENOMIC DNA]</scope>
    <source>
        <strain evidence="8">CG23_combo_of_CG06-09_8_20_14_all_54_14</strain>
    </source>
</reference>
<proteinExistence type="inferred from homology"/>
<evidence type="ECO:0000256" key="2">
    <source>
        <dbReference type="ARBA" id="ARBA00022432"/>
    </source>
</evidence>
<gene>
    <name evidence="6" type="primary">tpiA</name>
    <name evidence="8" type="ORF">COX26_02115</name>
</gene>
<evidence type="ECO:0000256" key="6">
    <source>
        <dbReference type="HAMAP-Rule" id="MF_00147"/>
    </source>
</evidence>
<feature type="active site" description="Electrophile" evidence="6">
    <location>
        <position position="95"/>
    </location>
</feature>
<feature type="active site" description="Proton acceptor" evidence="6">
    <location>
        <position position="171"/>
    </location>
</feature>
<dbReference type="SUPFAM" id="SSF51351">
    <property type="entry name" value="Triosephosphate isomerase (TIM)"/>
    <property type="match status" value="1"/>
</dbReference>
<comment type="function">
    <text evidence="6">Involved in the gluconeogenesis. Catalyzes stereospecifically the conversion of dihydroxyacetone phosphate (DHAP) to D-glyceraldehyde-3-phosphate (G3P).</text>
</comment>
<dbReference type="PROSITE" id="PS00171">
    <property type="entry name" value="TIM_1"/>
    <property type="match status" value="1"/>
</dbReference>
<evidence type="ECO:0000313" key="9">
    <source>
        <dbReference type="Proteomes" id="UP000228812"/>
    </source>
</evidence>
<dbReference type="PANTHER" id="PTHR21139:SF42">
    <property type="entry name" value="TRIOSEPHOSPHATE ISOMERASE"/>
    <property type="match status" value="1"/>
</dbReference>
<dbReference type="Proteomes" id="UP000228812">
    <property type="component" value="Unassembled WGS sequence"/>
</dbReference>
<dbReference type="GO" id="GO:0006094">
    <property type="term" value="P:gluconeogenesis"/>
    <property type="evidence" value="ECO:0007669"/>
    <property type="project" value="UniProtKB-UniRule"/>
</dbReference>
<dbReference type="Pfam" id="PF00121">
    <property type="entry name" value="TIM"/>
    <property type="match status" value="1"/>
</dbReference>
<feature type="binding site" evidence="6">
    <location>
        <begin position="234"/>
        <end position="235"/>
    </location>
    <ligand>
        <name>substrate</name>
    </ligand>
</feature>
<feature type="binding site" evidence="6">
    <location>
        <position position="177"/>
    </location>
    <ligand>
        <name>substrate</name>
    </ligand>
</feature>
<feature type="binding site" evidence="6">
    <location>
        <position position="213"/>
    </location>
    <ligand>
        <name>substrate</name>
    </ligand>
</feature>
<evidence type="ECO:0000256" key="5">
    <source>
        <dbReference type="ARBA" id="ARBA00023235"/>
    </source>
</evidence>
<dbReference type="PANTHER" id="PTHR21139">
    <property type="entry name" value="TRIOSEPHOSPHATE ISOMERASE"/>
    <property type="match status" value="1"/>
</dbReference>
<comment type="subcellular location">
    <subcellularLocation>
        <location evidence="6 7">Cytoplasm</location>
    </subcellularLocation>
</comment>
<dbReference type="GO" id="GO:0046166">
    <property type="term" value="P:glyceraldehyde-3-phosphate biosynthetic process"/>
    <property type="evidence" value="ECO:0007669"/>
    <property type="project" value="TreeGrafter"/>
</dbReference>
<comment type="caution">
    <text evidence="8">The sequence shown here is derived from an EMBL/GenBank/DDBJ whole genome shotgun (WGS) entry which is preliminary data.</text>
</comment>
<evidence type="ECO:0000256" key="1">
    <source>
        <dbReference type="ARBA" id="ARBA00007422"/>
    </source>
</evidence>
<keyword evidence="2 6" id="KW-0312">Gluconeogenesis</keyword>
<name>A0A2G9Z9I1_9BACT</name>
<comment type="pathway">
    <text evidence="6 7">Carbohydrate degradation; glycolysis; D-glyceraldehyde 3-phosphate from glycerone phosphate: step 1/1.</text>
</comment>
<dbReference type="NCBIfam" id="TIGR00419">
    <property type="entry name" value="tim"/>
    <property type="match status" value="1"/>
</dbReference>
<dbReference type="CDD" id="cd00311">
    <property type="entry name" value="TIM"/>
    <property type="match status" value="1"/>
</dbReference>
<dbReference type="InterPro" id="IPR013785">
    <property type="entry name" value="Aldolase_TIM"/>
</dbReference>
<dbReference type="UniPathway" id="UPA00138"/>
<dbReference type="Gene3D" id="3.20.20.70">
    <property type="entry name" value="Aldolase class I"/>
    <property type="match status" value="1"/>
</dbReference>
<dbReference type="InterPro" id="IPR000652">
    <property type="entry name" value="Triosephosphate_isomerase"/>
</dbReference>
<accession>A0A2G9Z9I1</accession>
<dbReference type="InterPro" id="IPR022896">
    <property type="entry name" value="TrioseP_Isoase_bac/euk"/>
</dbReference>